<dbReference type="GO" id="GO:0008422">
    <property type="term" value="F:beta-glucosidase activity"/>
    <property type="evidence" value="ECO:0007669"/>
    <property type="project" value="TreeGrafter"/>
</dbReference>
<dbReference type="EMBL" id="CP157390">
    <property type="protein sequence ID" value="XBM50004.1"/>
    <property type="molecule type" value="Genomic_DNA"/>
</dbReference>
<name>A0AAU7GH46_9MICO</name>
<evidence type="ECO:0000256" key="1">
    <source>
        <dbReference type="ARBA" id="ARBA00005641"/>
    </source>
</evidence>
<accession>A0AAU7GH46</accession>
<dbReference type="GO" id="GO:0009986">
    <property type="term" value="C:cell surface"/>
    <property type="evidence" value="ECO:0007669"/>
    <property type="project" value="TreeGrafter"/>
</dbReference>
<evidence type="ECO:0000256" key="2">
    <source>
        <dbReference type="ARBA" id="ARBA00022801"/>
    </source>
</evidence>
<evidence type="ECO:0000259" key="8">
    <source>
        <dbReference type="Pfam" id="PF00150"/>
    </source>
</evidence>
<evidence type="ECO:0000256" key="7">
    <source>
        <dbReference type="RuleBase" id="RU361153"/>
    </source>
</evidence>
<evidence type="ECO:0000256" key="3">
    <source>
        <dbReference type="ARBA" id="ARBA00023001"/>
    </source>
</evidence>
<sequence length="357" mass="39496">MSRPSSTSHWRGANLIELFSTSARWAELFPIRLGHGVQESDFAVMAGLGMTYARIPLSYLWFGTGRYGQMIDEDRLRLVDRAVALGREYGIHVCLNLHRAPGYCVNSRSHFDVPERGDLFSDAAPQDLFRDYWTTFARRYADIAPEELSFDLLNEPPRIDETTFDAVLGRTAEAIWHMSPERLVVLQGWDAGMQPPPAAWTTHPRVITSVHLYKPFELTHHRAPWVAPTSAEPAWPLRMDLEPALRDGYIPLPGETSATWDAAAIERVLQPWIDIADAGGAVHVGEMGAYATAPTAVRAAWLDAVTGVLRDHAIGWALWNLRGPFGILDTDPDVSASCADEGAADPDLLAALKLAPH</sequence>
<dbReference type="Gene3D" id="3.20.20.80">
    <property type="entry name" value="Glycosidases"/>
    <property type="match status" value="1"/>
</dbReference>
<dbReference type="InterPro" id="IPR050386">
    <property type="entry name" value="Glycosyl_hydrolase_5"/>
</dbReference>
<evidence type="ECO:0000256" key="4">
    <source>
        <dbReference type="ARBA" id="ARBA00023277"/>
    </source>
</evidence>
<dbReference type="RefSeq" id="WP_348789914.1">
    <property type="nucleotide sequence ID" value="NZ_CP157390.1"/>
</dbReference>
<evidence type="ECO:0000256" key="5">
    <source>
        <dbReference type="ARBA" id="ARBA00023295"/>
    </source>
</evidence>
<evidence type="ECO:0000313" key="9">
    <source>
        <dbReference type="EMBL" id="XBM50004.1"/>
    </source>
</evidence>
<keyword evidence="4" id="KW-0119">Carbohydrate metabolism</keyword>
<dbReference type="AlphaFoldDB" id="A0AAU7GH46"/>
<comment type="similarity">
    <text evidence="1 7">Belongs to the glycosyl hydrolase 5 (cellulase A) family.</text>
</comment>
<evidence type="ECO:0000256" key="6">
    <source>
        <dbReference type="ARBA" id="ARBA00023326"/>
    </source>
</evidence>
<keyword evidence="2 7" id="KW-0378">Hydrolase</keyword>
<feature type="domain" description="Glycoside hydrolase family 5" evidence="8">
    <location>
        <begin position="37"/>
        <end position="321"/>
    </location>
</feature>
<keyword evidence="3" id="KW-0136">Cellulose degradation</keyword>
<organism evidence="9">
    <name type="scientific">Leifsonia sp. NPDC080035</name>
    <dbReference type="NCBI Taxonomy" id="3143936"/>
    <lineage>
        <taxon>Bacteria</taxon>
        <taxon>Bacillati</taxon>
        <taxon>Actinomycetota</taxon>
        <taxon>Actinomycetes</taxon>
        <taxon>Micrococcales</taxon>
        <taxon>Microbacteriaceae</taxon>
        <taxon>Leifsonia</taxon>
    </lineage>
</organism>
<protein>
    <submittedName>
        <fullName evidence="9">Cellulase family glycosylhydrolase</fullName>
    </submittedName>
</protein>
<dbReference type="InterPro" id="IPR017853">
    <property type="entry name" value="GH"/>
</dbReference>
<dbReference type="InterPro" id="IPR001547">
    <property type="entry name" value="Glyco_hydro_5"/>
</dbReference>
<keyword evidence="5 7" id="KW-0326">Glycosidase</keyword>
<dbReference type="PANTHER" id="PTHR31297:SF41">
    <property type="entry name" value="ENDOGLUCANASE, PUTATIVE (AFU_ORTHOLOGUE AFUA_5G01830)-RELATED"/>
    <property type="match status" value="1"/>
</dbReference>
<gene>
    <name evidence="9" type="ORF">AAME72_09070</name>
</gene>
<dbReference type="SUPFAM" id="SSF51445">
    <property type="entry name" value="(Trans)glycosidases"/>
    <property type="match status" value="1"/>
</dbReference>
<dbReference type="Pfam" id="PF00150">
    <property type="entry name" value="Cellulase"/>
    <property type="match status" value="1"/>
</dbReference>
<dbReference type="GO" id="GO:0005576">
    <property type="term" value="C:extracellular region"/>
    <property type="evidence" value="ECO:0007669"/>
    <property type="project" value="TreeGrafter"/>
</dbReference>
<proteinExistence type="inferred from homology"/>
<keyword evidence="6" id="KW-0624">Polysaccharide degradation</keyword>
<reference evidence="9" key="1">
    <citation type="submission" date="2024-05" db="EMBL/GenBank/DDBJ databases">
        <title>The Natural Products Discovery Center: Release of the First 8490 Sequenced Strains for Exploring Actinobacteria Biosynthetic Diversity.</title>
        <authorList>
            <person name="Kalkreuter E."/>
            <person name="Kautsar S.A."/>
            <person name="Yang D."/>
            <person name="Bader C.D."/>
            <person name="Teijaro C.N."/>
            <person name="Fluegel L."/>
            <person name="Davis C.M."/>
            <person name="Simpson J.R."/>
            <person name="Lauterbach L."/>
            <person name="Steele A.D."/>
            <person name="Gui C."/>
            <person name="Meng S."/>
            <person name="Li G."/>
            <person name="Viehrig K."/>
            <person name="Ye F."/>
            <person name="Su P."/>
            <person name="Kiefer A.F."/>
            <person name="Nichols A."/>
            <person name="Cepeda A.J."/>
            <person name="Yan W."/>
            <person name="Fan B."/>
            <person name="Jiang Y."/>
            <person name="Adhikari A."/>
            <person name="Zheng C.-J."/>
            <person name="Schuster L."/>
            <person name="Cowan T.M."/>
            <person name="Smanski M.J."/>
            <person name="Chevrette M.G."/>
            <person name="de Carvalho L.P.S."/>
            <person name="Shen B."/>
        </authorList>
    </citation>
    <scope>NUCLEOTIDE SEQUENCE</scope>
    <source>
        <strain evidence="9">NPDC080035</strain>
    </source>
</reference>
<dbReference type="PANTHER" id="PTHR31297">
    <property type="entry name" value="GLUCAN ENDO-1,6-BETA-GLUCOSIDASE B"/>
    <property type="match status" value="1"/>
</dbReference>
<dbReference type="GO" id="GO:0030245">
    <property type="term" value="P:cellulose catabolic process"/>
    <property type="evidence" value="ECO:0007669"/>
    <property type="project" value="UniProtKB-KW"/>
</dbReference>